<gene>
    <name evidence="1" type="ORF">NCTC10754_00972</name>
</gene>
<evidence type="ECO:0000313" key="2">
    <source>
        <dbReference type="Proteomes" id="UP000330809"/>
    </source>
</evidence>
<sequence length="506" mass="57887">MKMDRAPDIELSPDDYDVAQPEPSALVESLRAFGYSLRTAVADLVDNSISARAKNVWIRFEWDGAQSFISIRDDGSGMTENELVTAMRPGSKSPLEDREPRDLGRFGLGLKTASFSQCRRMSVISKTETSTSAARCWDLDYINTAGEWRLLKKVNQDRLTEVGEQIAQQGTIVLWEEMDRVTGSTRADDKKAYNRFLEAIEEVKEHLAMVFHRYLEKRGGINICINGRKIEGWNPFLKGEKATQELPSEKLFCKGAQLSVTPYVLPHLSKLTQDTHRAASGPQGWNAQQGFYIYRNERLLVPGDWLGLGFQKEEHHKLARIQIDLPNNMDDEWQIDVKKSRASPPGYLRGDLKRIAKLTREQAVQVYRHRGKVIARRSSQDHVFLWQQKTRHGKYFYEINREHPLIQSSLREIGADKIEPILRLLEETIPASHIIITSSEEPDRMGSPLEGAKYAEVRPLLQKIYSSFQKSGFSRDEIFDRLVTMEPFSQTPEFIEAFREEPEGGI</sequence>
<dbReference type="AlphaFoldDB" id="A0A449IG82"/>
<dbReference type="Gene3D" id="3.30.565.10">
    <property type="entry name" value="Histidine kinase-like ATPase, C-terminal domain"/>
    <property type="match status" value="1"/>
</dbReference>
<dbReference type="SUPFAM" id="SSF55874">
    <property type="entry name" value="ATPase domain of HSP90 chaperone/DNA topoisomerase II/histidine kinase"/>
    <property type="match status" value="1"/>
</dbReference>
<organism evidence="1 2">
    <name type="scientific">Pseudomonas fragi</name>
    <dbReference type="NCBI Taxonomy" id="296"/>
    <lineage>
        <taxon>Bacteria</taxon>
        <taxon>Pseudomonadati</taxon>
        <taxon>Pseudomonadota</taxon>
        <taxon>Gammaproteobacteria</taxon>
        <taxon>Pseudomonadales</taxon>
        <taxon>Pseudomonadaceae</taxon>
        <taxon>Pseudomonas</taxon>
    </lineage>
</organism>
<name>A0A449IG82_PSEFR</name>
<protein>
    <submittedName>
        <fullName evidence="1">DNA mismatch repair protein</fullName>
    </submittedName>
</protein>
<accession>A0A449IG82</accession>
<dbReference type="InterPro" id="IPR036890">
    <property type="entry name" value="HATPase_C_sf"/>
</dbReference>
<evidence type="ECO:0000313" key="1">
    <source>
        <dbReference type="EMBL" id="VFB18424.1"/>
    </source>
</evidence>
<proteinExistence type="predicted"/>
<dbReference type="Pfam" id="PF13589">
    <property type="entry name" value="HATPase_c_3"/>
    <property type="match status" value="1"/>
</dbReference>
<dbReference type="EMBL" id="CAACYJ010000018">
    <property type="protein sequence ID" value="VFB18424.1"/>
    <property type="molecule type" value="Genomic_DNA"/>
</dbReference>
<dbReference type="Proteomes" id="UP000330809">
    <property type="component" value="Unassembled WGS sequence"/>
</dbReference>
<reference evidence="1 2" key="1">
    <citation type="submission" date="2019-02" db="EMBL/GenBank/DDBJ databases">
        <authorList>
            <consortium name="Pathogen Informatics"/>
        </authorList>
    </citation>
    <scope>NUCLEOTIDE SEQUENCE [LARGE SCALE GENOMIC DNA]</scope>
    <source>
        <strain evidence="1 2">3012STDY7103891</strain>
    </source>
</reference>